<dbReference type="Pfam" id="PF20582">
    <property type="entry name" value="UPF0758_N"/>
    <property type="match status" value="1"/>
</dbReference>
<keyword evidence="2" id="KW-0479">Metal-binding</keyword>
<dbReference type="AlphaFoldDB" id="A0AA37MLM2"/>
<reference evidence="8" key="1">
    <citation type="submission" date="2021-08" db="EMBL/GenBank/DDBJ databases">
        <title>Prevotella lacticifex sp. nov., isolated from rumen of cow.</title>
        <authorList>
            <person name="Shinkai T."/>
            <person name="Ikeyama N."/>
            <person name="Kumagai M."/>
            <person name="Ohmori H."/>
            <person name="Sakamoto M."/>
            <person name="Ohkuma M."/>
            <person name="Mitsumori M."/>
        </authorList>
    </citation>
    <scope>NUCLEOTIDE SEQUENCE</scope>
    <source>
        <strain evidence="8">DSM 11371</strain>
    </source>
</reference>
<evidence type="ECO:0000256" key="3">
    <source>
        <dbReference type="ARBA" id="ARBA00022801"/>
    </source>
</evidence>
<dbReference type="PANTHER" id="PTHR30471:SF3">
    <property type="entry name" value="UPF0758 PROTEIN YEES-RELATED"/>
    <property type="match status" value="1"/>
</dbReference>
<evidence type="ECO:0000256" key="5">
    <source>
        <dbReference type="ARBA" id="ARBA00023049"/>
    </source>
</evidence>
<sequence length="230" mass="26157">MSEKLSINEWAEEDRPREKMERLGAENLSNAELLAILIGSGSSKESAVDLMKRVMNDCNNNLNTLGKLSLNDLEKYNGLGPAKSITILAACELGKRRQREEVEKKTSLNCASDIYEYMHPKMQDLDVEEAWIILMNQNYKLIKAIRISHGGISETAVDIRIIMKEAILSNATVLALIHNHPSNNPNPSRQDDRLTERVMKACDIMRIYFLDHVIVTDGVYYSYREAHHII</sequence>
<evidence type="ECO:0000256" key="6">
    <source>
        <dbReference type="RuleBase" id="RU003797"/>
    </source>
</evidence>
<protein>
    <submittedName>
        <fullName evidence="8">DNA repair protein</fullName>
    </submittedName>
</protein>
<dbReference type="PROSITE" id="PS50249">
    <property type="entry name" value="MPN"/>
    <property type="match status" value="1"/>
</dbReference>
<dbReference type="RefSeq" id="WP_006281566.1">
    <property type="nucleotide sequence ID" value="NZ_BPTR01000001.1"/>
</dbReference>
<dbReference type="GO" id="GO:0006508">
    <property type="term" value="P:proteolysis"/>
    <property type="evidence" value="ECO:0007669"/>
    <property type="project" value="UniProtKB-KW"/>
</dbReference>
<comment type="caution">
    <text evidence="8">The sequence shown here is derived from an EMBL/GenBank/DDBJ whole genome shotgun (WGS) entry which is preliminary data.</text>
</comment>
<dbReference type="NCBIfam" id="NF000642">
    <property type="entry name" value="PRK00024.1"/>
    <property type="match status" value="1"/>
</dbReference>
<dbReference type="Proteomes" id="UP000887043">
    <property type="component" value="Unassembled WGS sequence"/>
</dbReference>
<evidence type="ECO:0000256" key="2">
    <source>
        <dbReference type="ARBA" id="ARBA00022723"/>
    </source>
</evidence>
<dbReference type="GO" id="GO:0008237">
    <property type="term" value="F:metallopeptidase activity"/>
    <property type="evidence" value="ECO:0007669"/>
    <property type="project" value="UniProtKB-KW"/>
</dbReference>
<dbReference type="InterPro" id="IPR025657">
    <property type="entry name" value="RadC_JAB"/>
</dbReference>
<dbReference type="InterPro" id="IPR037518">
    <property type="entry name" value="MPN"/>
</dbReference>
<name>A0AA37MLM2_SEGBR</name>
<organism evidence="8 9">
    <name type="scientific">Segatella bryantii</name>
    <name type="common">Prevotella bryantii</name>
    <dbReference type="NCBI Taxonomy" id="77095"/>
    <lineage>
        <taxon>Bacteria</taxon>
        <taxon>Pseudomonadati</taxon>
        <taxon>Bacteroidota</taxon>
        <taxon>Bacteroidia</taxon>
        <taxon>Bacteroidales</taxon>
        <taxon>Prevotellaceae</taxon>
        <taxon>Segatella</taxon>
    </lineage>
</organism>
<dbReference type="GO" id="GO:0046872">
    <property type="term" value="F:metal ion binding"/>
    <property type="evidence" value="ECO:0007669"/>
    <property type="project" value="UniProtKB-KW"/>
</dbReference>
<feature type="domain" description="MPN" evidence="7">
    <location>
        <begin position="107"/>
        <end position="229"/>
    </location>
</feature>
<keyword evidence="4" id="KW-0862">Zinc</keyword>
<dbReference type="NCBIfam" id="TIGR00608">
    <property type="entry name" value="radc"/>
    <property type="match status" value="1"/>
</dbReference>
<dbReference type="Gene3D" id="3.40.140.10">
    <property type="entry name" value="Cytidine Deaminase, domain 2"/>
    <property type="match status" value="1"/>
</dbReference>
<evidence type="ECO:0000313" key="9">
    <source>
        <dbReference type="Proteomes" id="UP000887043"/>
    </source>
</evidence>
<keyword evidence="1" id="KW-0645">Protease</keyword>
<dbReference type="CDD" id="cd08071">
    <property type="entry name" value="MPN_DUF2466"/>
    <property type="match status" value="1"/>
</dbReference>
<keyword evidence="3" id="KW-0378">Hydrolase</keyword>
<accession>A0AA37MLM2</accession>
<evidence type="ECO:0000313" key="8">
    <source>
        <dbReference type="EMBL" id="GJG27969.1"/>
    </source>
</evidence>
<gene>
    <name evidence="8" type="ORF">PRRU23_16690</name>
</gene>
<evidence type="ECO:0000256" key="4">
    <source>
        <dbReference type="ARBA" id="ARBA00022833"/>
    </source>
</evidence>
<dbReference type="SUPFAM" id="SSF102712">
    <property type="entry name" value="JAB1/MPN domain"/>
    <property type="match status" value="1"/>
</dbReference>
<dbReference type="Pfam" id="PF04002">
    <property type="entry name" value="RadC"/>
    <property type="match status" value="1"/>
</dbReference>
<comment type="similarity">
    <text evidence="6">Belongs to the UPF0758 family.</text>
</comment>
<proteinExistence type="inferred from homology"/>
<evidence type="ECO:0000259" key="7">
    <source>
        <dbReference type="PROSITE" id="PS50249"/>
    </source>
</evidence>
<dbReference type="EMBL" id="BPTR01000001">
    <property type="protein sequence ID" value="GJG27969.1"/>
    <property type="molecule type" value="Genomic_DNA"/>
</dbReference>
<keyword evidence="5" id="KW-0482">Metalloprotease</keyword>
<evidence type="ECO:0000256" key="1">
    <source>
        <dbReference type="ARBA" id="ARBA00022670"/>
    </source>
</evidence>
<dbReference type="InterPro" id="IPR001405">
    <property type="entry name" value="UPF0758"/>
</dbReference>
<dbReference type="PANTHER" id="PTHR30471">
    <property type="entry name" value="DNA REPAIR PROTEIN RADC"/>
    <property type="match status" value="1"/>
</dbReference>
<dbReference type="InterPro" id="IPR046778">
    <property type="entry name" value="UPF0758_N"/>
</dbReference>